<keyword evidence="3" id="KW-1185">Reference proteome</keyword>
<accession>A0A444ZPC9</accession>
<protein>
    <submittedName>
        <fullName evidence="2">Uncharacterized protein</fullName>
    </submittedName>
</protein>
<evidence type="ECO:0000313" key="3">
    <source>
        <dbReference type="Proteomes" id="UP000289738"/>
    </source>
</evidence>
<gene>
    <name evidence="2" type="ORF">Ahy_B04g073025</name>
</gene>
<feature type="compositionally biased region" description="Polar residues" evidence="1">
    <location>
        <begin position="1"/>
        <end position="21"/>
    </location>
</feature>
<evidence type="ECO:0000256" key="1">
    <source>
        <dbReference type="SAM" id="MobiDB-lite"/>
    </source>
</evidence>
<comment type="caution">
    <text evidence="2">The sequence shown here is derived from an EMBL/GenBank/DDBJ whole genome shotgun (WGS) entry which is preliminary data.</text>
</comment>
<organism evidence="2 3">
    <name type="scientific">Arachis hypogaea</name>
    <name type="common">Peanut</name>
    <dbReference type="NCBI Taxonomy" id="3818"/>
    <lineage>
        <taxon>Eukaryota</taxon>
        <taxon>Viridiplantae</taxon>
        <taxon>Streptophyta</taxon>
        <taxon>Embryophyta</taxon>
        <taxon>Tracheophyta</taxon>
        <taxon>Spermatophyta</taxon>
        <taxon>Magnoliopsida</taxon>
        <taxon>eudicotyledons</taxon>
        <taxon>Gunneridae</taxon>
        <taxon>Pentapetalae</taxon>
        <taxon>rosids</taxon>
        <taxon>fabids</taxon>
        <taxon>Fabales</taxon>
        <taxon>Fabaceae</taxon>
        <taxon>Papilionoideae</taxon>
        <taxon>50 kb inversion clade</taxon>
        <taxon>dalbergioids sensu lato</taxon>
        <taxon>Dalbergieae</taxon>
        <taxon>Pterocarpus clade</taxon>
        <taxon>Arachis</taxon>
    </lineage>
</organism>
<evidence type="ECO:0000313" key="2">
    <source>
        <dbReference type="EMBL" id="RYR16033.1"/>
    </source>
</evidence>
<dbReference type="EMBL" id="SDMP01000014">
    <property type="protein sequence ID" value="RYR16033.1"/>
    <property type="molecule type" value="Genomic_DNA"/>
</dbReference>
<reference evidence="2 3" key="1">
    <citation type="submission" date="2019-01" db="EMBL/GenBank/DDBJ databases">
        <title>Sequencing of cultivated peanut Arachis hypogaea provides insights into genome evolution and oil improvement.</title>
        <authorList>
            <person name="Chen X."/>
        </authorList>
    </citation>
    <scope>NUCLEOTIDE SEQUENCE [LARGE SCALE GENOMIC DNA]</scope>
    <source>
        <strain evidence="3">cv. Fuhuasheng</strain>
        <tissue evidence="2">Leaves</tissue>
    </source>
</reference>
<name>A0A444ZPC9_ARAHY</name>
<dbReference type="Proteomes" id="UP000289738">
    <property type="component" value="Chromosome B04"/>
</dbReference>
<dbReference type="AlphaFoldDB" id="A0A444ZPC9"/>
<sequence length="118" mass="13583">MNDSTSNQLNESDLDYSSETNQADERGRWKSKISLTLKTNPSASINCPAKIYVHIMKDISLWTIYKVVLNHLYPCCPDRTEMLKQHRELSMFVHCTIETNKNRSSKKYQSFVAAAVSH</sequence>
<feature type="region of interest" description="Disordered" evidence="1">
    <location>
        <begin position="1"/>
        <end position="27"/>
    </location>
</feature>
<proteinExistence type="predicted"/>